<name>A0A1C4WR85_9ACTN</name>
<feature type="compositionally biased region" description="Polar residues" evidence="1">
    <location>
        <begin position="94"/>
        <end position="109"/>
    </location>
</feature>
<dbReference type="AlphaFoldDB" id="A0A1C4WR85"/>
<evidence type="ECO:0000313" key="2">
    <source>
        <dbReference type="EMBL" id="SCE98702.1"/>
    </source>
</evidence>
<proteinExistence type="predicted"/>
<dbReference type="STRING" id="262898.GA0070564_102452"/>
<gene>
    <name evidence="2" type="ORF">GA0070564_102452</name>
</gene>
<feature type="region of interest" description="Disordered" evidence="1">
    <location>
        <begin position="84"/>
        <end position="109"/>
    </location>
</feature>
<sequence>MAKVLISSSTVSCPAQGTVTPTGRPRLTVGGTPVVRLDGINGKTVSGCTTPTDPNTSSVQCQTVVSVGSAAGKLRVDGAGVALETSTGSTSGSQPTLSFTAGQSKLTAV</sequence>
<organism evidence="2 3">
    <name type="scientific">Micromonospora mirobrigensis</name>
    <dbReference type="NCBI Taxonomy" id="262898"/>
    <lineage>
        <taxon>Bacteria</taxon>
        <taxon>Bacillati</taxon>
        <taxon>Actinomycetota</taxon>
        <taxon>Actinomycetes</taxon>
        <taxon>Micromonosporales</taxon>
        <taxon>Micromonosporaceae</taxon>
        <taxon>Micromonospora</taxon>
    </lineage>
</organism>
<feature type="region of interest" description="Disordered" evidence="1">
    <location>
        <begin position="14"/>
        <end position="35"/>
    </location>
</feature>
<keyword evidence="3" id="KW-1185">Reference proteome</keyword>
<evidence type="ECO:0008006" key="4">
    <source>
        <dbReference type="Google" id="ProtNLM"/>
    </source>
</evidence>
<evidence type="ECO:0000313" key="3">
    <source>
        <dbReference type="Proteomes" id="UP000199504"/>
    </source>
</evidence>
<protein>
    <recommendedName>
        <fullName evidence="4">PAAR motif-containing protein</fullName>
    </recommendedName>
</protein>
<evidence type="ECO:0000256" key="1">
    <source>
        <dbReference type="SAM" id="MobiDB-lite"/>
    </source>
</evidence>
<dbReference type="OrthoDB" id="3385499at2"/>
<dbReference type="EMBL" id="FMCX01000002">
    <property type="protein sequence ID" value="SCE98702.1"/>
    <property type="molecule type" value="Genomic_DNA"/>
</dbReference>
<dbReference type="Proteomes" id="UP000199504">
    <property type="component" value="Unassembled WGS sequence"/>
</dbReference>
<reference evidence="3" key="1">
    <citation type="submission" date="2016-06" db="EMBL/GenBank/DDBJ databases">
        <authorList>
            <person name="Varghese N."/>
            <person name="Submissions Spin"/>
        </authorList>
    </citation>
    <scope>NUCLEOTIDE SEQUENCE [LARGE SCALE GENOMIC DNA]</scope>
    <source>
        <strain evidence="3">DSM 44830</strain>
    </source>
</reference>
<accession>A0A1C4WR85</accession>
<dbReference type="RefSeq" id="WP_091605971.1">
    <property type="nucleotide sequence ID" value="NZ_FMCX01000002.1"/>
</dbReference>